<keyword evidence="2" id="KW-1185">Reference proteome</keyword>
<organism evidence="1 2">
    <name type="scientific">Hyalomma asiaticum</name>
    <name type="common">Tick</name>
    <dbReference type="NCBI Taxonomy" id="266040"/>
    <lineage>
        <taxon>Eukaryota</taxon>
        <taxon>Metazoa</taxon>
        <taxon>Ecdysozoa</taxon>
        <taxon>Arthropoda</taxon>
        <taxon>Chelicerata</taxon>
        <taxon>Arachnida</taxon>
        <taxon>Acari</taxon>
        <taxon>Parasitiformes</taxon>
        <taxon>Ixodida</taxon>
        <taxon>Ixodoidea</taxon>
        <taxon>Ixodidae</taxon>
        <taxon>Hyalomminae</taxon>
        <taxon>Hyalomma</taxon>
    </lineage>
</organism>
<proteinExistence type="predicted"/>
<sequence>MSQEKASQLKEYADALERLEQWQASYSELTQDNEQSKYCFDLLKAVTMPVNALSTSCSVMEKLEQLSNVLSGKPFSCGPRTVSTDTHPLALRFCLDKLAEKIVLQGEEQVVSNVEMAYPVAALAVGLWCRFPDLGDLLEAHFYKRCPALLPVFFSRSVVSSDIEYLRLCGYKCSGGVLEMDSLFLKRITGLMRLYAAMLQTPLPPWYKPSARSRHPPGSERGWQWIAVCLNTPTENPNMAATLIRAFLEVAGWALTRDYGNQFRKILDVLFQYYFPRLKQLIKTSSGPVSRLEDLLDQVLRDGQLVRPRGSLGAQVWK</sequence>
<gene>
    <name evidence="1" type="ORF">HPB50_009831</name>
</gene>
<dbReference type="EMBL" id="CM023481">
    <property type="protein sequence ID" value="KAH6945764.1"/>
    <property type="molecule type" value="Genomic_DNA"/>
</dbReference>
<protein>
    <submittedName>
        <fullName evidence="1">Uncharacterized protein</fullName>
    </submittedName>
</protein>
<evidence type="ECO:0000313" key="2">
    <source>
        <dbReference type="Proteomes" id="UP000821845"/>
    </source>
</evidence>
<accession>A0ACB7TI02</accession>
<reference evidence="1" key="1">
    <citation type="submission" date="2020-05" db="EMBL/GenBank/DDBJ databases">
        <title>Large-scale comparative analyses of tick genomes elucidate their genetic diversity and vector capacities.</title>
        <authorList>
            <person name="Jia N."/>
            <person name="Wang J."/>
            <person name="Shi W."/>
            <person name="Du L."/>
            <person name="Sun Y."/>
            <person name="Zhan W."/>
            <person name="Jiang J."/>
            <person name="Wang Q."/>
            <person name="Zhang B."/>
            <person name="Ji P."/>
            <person name="Sakyi L.B."/>
            <person name="Cui X."/>
            <person name="Yuan T."/>
            <person name="Jiang B."/>
            <person name="Yang W."/>
            <person name="Lam T.T.-Y."/>
            <person name="Chang Q."/>
            <person name="Ding S."/>
            <person name="Wang X."/>
            <person name="Zhu J."/>
            <person name="Ruan X."/>
            <person name="Zhao L."/>
            <person name="Wei J."/>
            <person name="Que T."/>
            <person name="Du C."/>
            <person name="Cheng J."/>
            <person name="Dai P."/>
            <person name="Han X."/>
            <person name="Huang E."/>
            <person name="Gao Y."/>
            <person name="Liu J."/>
            <person name="Shao H."/>
            <person name="Ye R."/>
            <person name="Li L."/>
            <person name="Wei W."/>
            <person name="Wang X."/>
            <person name="Wang C."/>
            <person name="Yang T."/>
            <person name="Huo Q."/>
            <person name="Li W."/>
            <person name="Guo W."/>
            <person name="Chen H."/>
            <person name="Zhou L."/>
            <person name="Ni X."/>
            <person name="Tian J."/>
            <person name="Zhou Y."/>
            <person name="Sheng Y."/>
            <person name="Liu T."/>
            <person name="Pan Y."/>
            <person name="Xia L."/>
            <person name="Li J."/>
            <person name="Zhao F."/>
            <person name="Cao W."/>
        </authorList>
    </citation>
    <scope>NUCLEOTIDE SEQUENCE</scope>
    <source>
        <strain evidence="1">Hyas-2018</strain>
    </source>
</reference>
<name>A0ACB7TI02_HYAAI</name>
<comment type="caution">
    <text evidence="1">The sequence shown here is derived from an EMBL/GenBank/DDBJ whole genome shotgun (WGS) entry which is preliminary data.</text>
</comment>
<evidence type="ECO:0000313" key="1">
    <source>
        <dbReference type="EMBL" id="KAH6945764.1"/>
    </source>
</evidence>
<dbReference type="Proteomes" id="UP000821845">
    <property type="component" value="Chromosome 1"/>
</dbReference>